<dbReference type="InterPro" id="IPR005151">
    <property type="entry name" value="Tail-specific_protease"/>
</dbReference>
<dbReference type="Gene3D" id="3.90.226.10">
    <property type="entry name" value="2-enoyl-CoA Hydratase, Chain A, domain 1"/>
    <property type="match status" value="1"/>
</dbReference>
<dbReference type="PANTHER" id="PTHR32060">
    <property type="entry name" value="TAIL-SPECIFIC PROTEASE"/>
    <property type="match status" value="1"/>
</dbReference>
<evidence type="ECO:0000259" key="2">
    <source>
        <dbReference type="PROSITE" id="PS50076"/>
    </source>
</evidence>
<dbReference type="GO" id="GO:0030288">
    <property type="term" value="C:outer membrane-bounded periplasmic space"/>
    <property type="evidence" value="ECO:0007669"/>
    <property type="project" value="TreeGrafter"/>
</dbReference>
<dbReference type="InterPro" id="IPR036869">
    <property type="entry name" value="J_dom_sf"/>
</dbReference>
<dbReference type="SMART" id="SM00245">
    <property type="entry name" value="TSPc"/>
    <property type="match status" value="1"/>
</dbReference>
<keyword evidence="1" id="KW-0472">Membrane</keyword>
<proteinExistence type="predicted"/>
<keyword evidence="1" id="KW-0812">Transmembrane</keyword>
<gene>
    <name evidence="3" type="ORF">A3F27_00115</name>
</gene>
<evidence type="ECO:0000313" key="3">
    <source>
        <dbReference type="EMBL" id="OGG71256.1"/>
    </source>
</evidence>
<dbReference type="GO" id="GO:0004175">
    <property type="term" value="F:endopeptidase activity"/>
    <property type="evidence" value="ECO:0007669"/>
    <property type="project" value="TreeGrafter"/>
</dbReference>
<evidence type="ECO:0000313" key="4">
    <source>
        <dbReference type="Proteomes" id="UP000176689"/>
    </source>
</evidence>
<evidence type="ECO:0000256" key="1">
    <source>
        <dbReference type="SAM" id="Phobius"/>
    </source>
</evidence>
<dbReference type="GO" id="GO:0008236">
    <property type="term" value="F:serine-type peptidase activity"/>
    <property type="evidence" value="ECO:0007669"/>
    <property type="project" value="InterPro"/>
</dbReference>
<keyword evidence="1" id="KW-1133">Transmembrane helix</keyword>
<sequence>MHKKAFIIAILLIALGGGGYWWYANQTGAGERYKTPEEADAYVRFDMEAYDIILANFWKKSSDAELADLFRLSLAKAANINPDALALPTADREGTVKILAAAFAKTEGEQKKQLALDTLIVALYNLPPVGRSGLLSSGQVTDLRNEEKNIDPASNLYQDLGVQKSASADEVNDAFEEKKATLSASTSPQAKAALEQATYAHQVLADADSKARYDEAKVEPTVFDRVLRGGTLYLYVEKISPTTLAEFAASVLNASTTPALDSMIIDLRGNIGGTLDVAQYFLGLFLGANQYSFDLFHQDDYQAQRTAINALPELKRYREVAVITDGMTQSSAEVITAALKRFRLARVVGTPTRGWGTVENTFPLKTSIGTETYSLLLVHSITLRDDNQPIEGRGVDPDVNTSDPKWKKELSTYFRSRSLVDALSQEATQPPLR</sequence>
<dbReference type="SUPFAM" id="SSF46565">
    <property type="entry name" value="Chaperone J-domain"/>
    <property type="match status" value="1"/>
</dbReference>
<dbReference type="CDD" id="cd06567">
    <property type="entry name" value="Peptidase_S41"/>
    <property type="match status" value="1"/>
</dbReference>
<dbReference type="AlphaFoldDB" id="A0A1F6EC79"/>
<name>A0A1F6EC79_9BACT</name>
<dbReference type="PROSITE" id="PS50076">
    <property type="entry name" value="DNAJ_2"/>
    <property type="match status" value="1"/>
</dbReference>
<dbReference type="SUPFAM" id="SSF52096">
    <property type="entry name" value="ClpP/crotonase"/>
    <property type="match status" value="1"/>
</dbReference>
<protein>
    <recommendedName>
        <fullName evidence="2">J domain-containing protein</fullName>
    </recommendedName>
</protein>
<accession>A0A1F6EC79</accession>
<dbReference type="Pfam" id="PF03572">
    <property type="entry name" value="Peptidase_S41"/>
    <property type="match status" value="1"/>
</dbReference>
<dbReference type="Proteomes" id="UP000176689">
    <property type="component" value="Unassembled WGS sequence"/>
</dbReference>
<dbReference type="GO" id="GO:0006508">
    <property type="term" value="P:proteolysis"/>
    <property type="evidence" value="ECO:0007669"/>
    <property type="project" value="InterPro"/>
</dbReference>
<feature type="transmembrane region" description="Helical" evidence="1">
    <location>
        <begin position="5"/>
        <end position="23"/>
    </location>
</feature>
<dbReference type="Gene3D" id="1.10.287.110">
    <property type="entry name" value="DnaJ domain"/>
    <property type="match status" value="1"/>
</dbReference>
<dbReference type="InterPro" id="IPR001623">
    <property type="entry name" value="DnaJ_domain"/>
</dbReference>
<organism evidence="3 4">
    <name type="scientific">Candidatus Kaiserbacteria bacterium RIFCSPHIGHO2_12_FULL_53_13</name>
    <dbReference type="NCBI Taxonomy" id="1798502"/>
    <lineage>
        <taxon>Bacteria</taxon>
        <taxon>Candidatus Kaiseribacteriota</taxon>
    </lineage>
</organism>
<feature type="domain" description="J" evidence="2">
    <location>
        <begin position="155"/>
        <end position="217"/>
    </location>
</feature>
<dbReference type="GO" id="GO:0007165">
    <property type="term" value="P:signal transduction"/>
    <property type="evidence" value="ECO:0007669"/>
    <property type="project" value="TreeGrafter"/>
</dbReference>
<comment type="caution">
    <text evidence="3">The sequence shown here is derived from an EMBL/GenBank/DDBJ whole genome shotgun (WGS) entry which is preliminary data.</text>
</comment>
<dbReference type="EMBL" id="MFLP01000006">
    <property type="protein sequence ID" value="OGG71256.1"/>
    <property type="molecule type" value="Genomic_DNA"/>
</dbReference>
<reference evidence="3 4" key="1">
    <citation type="journal article" date="2016" name="Nat. Commun.">
        <title>Thousands of microbial genomes shed light on interconnected biogeochemical processes in an aquifer system.</title>
        <authorList>
            <person name="Anantharaman K."/>
            <person name="Brown C.T."/>
            <person name="Hug L.A."/>
            <person name="Sharon I."/>
            <person name="Castelle C.J."/>
            <person name="Probst A.J."/>
            <person name="Thomas B.C."/>
            <person name="Singh A."/>
            <person name="Wilkins M.J."/>
            <person name="Karaoz U."/>
            <person name="Brodie E.L."/>
            <person name="Williams K.H."/>
            <person name="Hubbard S.S."/>
            <person name="Banfield J.F."/>
        </authorList>
    </citation>
    <scope>NUCLEOTIDE SEQUENCE [LARGE SCALE GENOMIC DNA]</scope>
</reference>
<dbReference type="InterPro" id="IPR029045">
    <property type="entry name" value="ClpP/crotonase-like_dom_sf"/>
</dbReference>
<dbReference type="PANTHER" id="PTHR32060:SF30">
    <property type="entry name" value="CARBOXY-TERMINAL PROCESSING PROTEASE CTPA"/>
    <property type="match status" value="1"/>
</dbReference>